<evidence type="ECO:0000313" key="2">
    <source>
        <dbReference type="EMBL" id="TCD15228.1"/>
    </source>
</evidence>
<organism evidence="2 3">
    <name type="scientific">Oricola cellulosilytica</name>
    <dbReference type="NCBI Taxonomy" id="1429082"/>
    <lineage>
        <taxon>Bacteria</taxon>
        <taxon>Pseudomonadati</taxon>
        <taxon>Pseudomonadota</taxon>
        <taxon>Alphaproteobacteria</taxon>
        <taxon>Hyphomicrobiales</taxon>
        <taxon>Ahrensiaceae</taxon>
        <taxon>Oricola</taxon>
    </lineage>
</organism>
<dbReference type="Proteomes" id="UP000291301">
    <property type="component" value="Unassembled WGS sequence"/>
</dbReference>
<dbReference type="Pfam" id="PF05437">
    <property type="entry name" value="AzlD"/>
    <property type="match status" value="1"/>
</dbReference>
<gene>
    <name evidence="2" type="ORF">E0D97_06710</name>
</gene>
<dbReference type="RefSeq" id="WP_131567084.1">
    <property type="nucleotide sequence ID" value="NZ_JAINFK010000004.1"/>
</dbReference>
<feature type="transmembrane region" description="Helical" evidence="1">
    <location>
        <begin position="67"/>
        <end position="100"/>
    </location>
</feature>
<sequence length="101" mass="10490">MPELSTTTWIVLAGAAATYLTRIGGHLILSQFRAIPPRVEAALNAVPAAVLTTLVAPAAVFEGTAESLTLLVAFAAAFHLPMMGTFAVGWIAILVFRAVLG</sequence>
<evidence type="ECO:0000256" key="1">
    <source>
        <dbReference type="SAM" id="Phobius"/>
    </source>
</evidence>
<keyword evidence="3" id="KW-1185">Reference proteome</keyword>
<proteinExistence type="predicted"/>
<dbReference type="EMBL" id="SJST01000002">
    <property type="protein sequence ID" value="TCD15228.1"/>
    <property type="molecule type" value="Genomic_DNA"/>
</dbReference>
<feature type="transmembrane region" description="Helical" evidence="1">
    <location>
        <begin position="6"/>
        <end position="29"/>
    </location>
</feature>
<name>A0A4R0PF05_9HYPH</name>
<dbReference type="AlphaFoldDB" id="A0A4R0PF05"/>
<keyword evidence="1" id="KW-1133">Transmembrane helix</keyword>
<comment type="caution">
    <text evidence="2">The sequence shown here is derived from an EMBL/GenBank/DDBJ whole genome shotgun (WGS) entry which is preliminary data.</text>
</comment>
<keyword evidence="1" id="KW-0812">Transmembrane</keyword>
<accession>A0A4R0PF05</accession>
<keyword evidence="1" id="KW-0472">Membrane</keyword>
<reference evidence="2 3" key="1">
    <citation type="journal article" date="2015" name="Antonie Van Leeuwenhoek">
        <title>Oricola cellulosilytica gen. nov., sp. nov., a cellulose-degrading bacterium of the family Phyllobacteriaceae isolated from surface seashore water, and emended descriptions of Mesorhizobium loti and Phyllobacterium myrsinacearum.</title>
        <authorList>
            <person name="Hameed A."/>
            <person name="Shahina M."/>
            <person name="Lai W.A."/>
            <person name="Lin S.Y."/>
            <person name="Young L.S."/>
            <person name="Liu Y.C."/>
            <person name="Hsu Y.H."/>
            <person name="Young C.C."/>
        </authorList>
    </citation>
    <scope>NUCLEOTIDE SEQUENCE [LARGE SCALE GENOMIC DNA]</scope>
    <source>
        <strain evidence="2 3">KCTC 52183</strain>
    </source>
</reference>
<feature type="transmembrane region" description="Helical" evidence="1">
    <location>
        <begin position="41"/>
        <end position="61"/>
    </location>
</feature>
<protein>
    <submittedName>
        <fullName evidence="2">AzlD family protein</fullName>
    </submittedName>
</protein>
<evidence type="ECO:0000313" key="3">
    <source>
        <dbReference type="Proteomes" id="UP000291301"/>
    </source>
</evidence>
<dbReference type="OrthoDB" id="7376361at2"/>
<dbReference type="InterPro" id="IPR008407">
    <property type="entry name" value="Brnchd-chn_aa_trnsp_AzlD"/>
</dbReference>